<organism evidence="2 3">
    <name type="scientific">Rhodococcus tibetensis</name>
    <dbReference type="NCBI Taxonomy" id="2965064"/>
    <lineage>
        <taxon>Bacteria</taxon>
        <taxon>Bacillati</taxon>
        <taxon>Actinomycetota</taxon>
        <taxon>Actinomycetes</taxon>
        <taxon>Mycobacteriales</taxon>
        <taxon>Nocardiaceae</taxon>
        <taxon>Rhodococcus</taxon>
    </lineage>
</organism>
<keyword evidence="2" id="KW-0808">Transferase</keyword>
<keyword evidence="3" id="KW-1185">Reference proteome</keyword>
<evidence type="ECO:0000313" key="3">
    <source>
        <dbReference type="Proteomes" id="UP001524501"/>
    </source>
</evidence>
<name>A0ABT1QKT0_9NOCA</name>
<keyword evidence="2" id="KW-0012">Acyltransferase</keyword>
<dbReference type="Proteomes" id="UP001524501">
    <property type="component" value="Unassembled WGS sequence"/>
</dbReference>
<evidence type="ECO:0000313" key="2">
    <source>
        <dbReference type="EMBL" id="MCQ4122792.1"/>
    </source>
</evidence>
<reference evidence="2 3" key="1">
    <citation type="submission" date="2022-07" db="EMBL/GenBank/DDBJ databases">
        <title>Degradation activity of malathion, p-nitrophenol and potential low-temperature adaptation strategy of Rhodococcus sp. FXJ9.536.</title>
        <authorList>
            <person name="Huang J."/>
            <person name="Huang Y."/>
        </authorList>
    </citation>
    <scope>NUCLEOTIDE SEQUENCE [LARGE SCALE GENOMIC DNA]</scope>
    <source>
        <strain evidence="2 3">FXJ9.536</strain>
    </source>
</reference>
<comment type="caution">
    <text evidence="2">The sequence shown here is derived from an EMBL/GenBank/DDBJ whole genome shotgun (WGS) entry which is preliminary data.</text>
</comment>
<dbReference type="GO" id="GO:0003985">
    <property type="term" value="F:acetyl-CoA C-acetyltransferase activity"/>
    <property type="evidence" value="ECO:0007669"/>
    <property type="project" value="UniProtKB-EC"/>
</dbReference>
<dbReference type="InterPro" id="IPR020616">
    <property type="entry name" value="Thiolase_N"/>
</dbReference>
<sequence>MTSSVIVAGARTPMGRLMGSLKDFSGSDLGGIAIRGALEKAGV</sequence>
<dbReference type="InterPro" id="IPR016039">
    <property type="entry name" value="Thiolase-like"/>
</dbReference>
<protein>
    <submittedName>
        <fullName evidence="2">Acetyl-CoA C-acyltransferase</fullName>
        <ecNumber evidence="2">2.3.1.9</ecNumber>
    </submittedName>
</protein>
<dbReference type="Gene3D" id="3.40.47.10">
    <property type="match status" value="1"/>
</dbReference>
<gene>
    <name evidence="2" type="ORF">NOF53_27190</name>
</gene>
<feature type="domain" description="Thiolase N-terminal" evidence="1">
    <location>
        <begin position="5"/>
        <end position="43"/>
    </location>
</feature>
<evidence type="ECO:0000259" key="1">
    <source>
        <dbReference type="Pfam" id="PF00108"/>
    </source>
</evidence>
<dbReference type="SUPFAM" id="SSF53901">
    <property type="entry name" value="Thiolase-like"/>
    <property type="match status" value="1"/>
</dbReference>
<feature type="non-terminal residue" evidence="2">
    <location>
        <position position="43"/>
    </location>
</feature>
<dbReference type="EC" id="2.3.1.9" evidence="2"/>
<dbReference type="EMBL" id="JANFQF010000041">
    <property type="protein sequence ID" value="MCQ4122792.1"/>
    <property type="molecule type" value="Genomic_DNA"/>
</dbReference>
<dbReference type="Pfam" id="PF00108">
    <property type="entry name" value="Thiolase_N"/>
    <property type="match status" value="1"/>
</dbReference>
<proteinExistence type="predicted"/>
<accession>A0ABT1QKT0</accession>